<dbReference type="Gene3D" id="3.40.50.10090">
    <property type="match status" value="2"/>
</dbReference>
<dbReference type="PANTHER" id="PTHR40082:SF1">
    <property type="entry name" value="BLR5956 PROTEIN"/>
    <property type="match status" value="1"/>
</dbReference>
<name>A0A2N9M6W8_9BACT</name>
<dbReference type="EMBL" id="OKRB01000148">
    <property type="protein sequence ID" value="SPE31214.1"/>
    <property type="molecule type" value="Genomic_DNA"/>
</dbReference>
<dbReference type="Proteomes" id="UP000239735">
    <property type="component" value="Unassembled WGS sequence"/>
</dbReference>
<dbReference type="PANTHER" id="PTHR40082">
    <property type="entry name" value="BLR5956 PROTEIN"/>
    <property type="match status" value="1"/>
</dbReference>
<reference evidence="3" key="1">
    <citation type="submission" date="2018-02" db="EMBL/GenBank/DDBJ databases">
        <authorList>
            <person name="Hausmann B."/>
        </authorList>
    </citation>
    <scope>NUCLEOTIDE SEQUENCE [LARGE SCALE GENOMIC DNA]</scope>
    <source>
        <strain evidence="3">Peat soil MAG SbA5</strain>
    </source>
</reference>
<dbReference type="GO" id="GO:0006780">
    <property type="term" value="P:uroporphyrinogen III biosynthetic process"/>
    <property type="evidence" value="ECO:0007669"/>
    <property type="project" value="InterPro"/>
</dbReference>
<dbReference type="InterPro" id="IPR003754">
    <property type="entry name" value="4pyrrol_synth_uPrphyn_synth"/>
</dbReference>
<proteinExistence type="predicted"/>
<dbReference type="Pfam" id="PF02602">
    <property type="entry name" value="HEM4"/>
    <property type="match status" value="1"/>
</dbReference>
<dbReference type="GO" id="GO:0004852">
    <property type="term" value="F:uroporphyrinogen-III synthase activity"/>
    <property type="evidence" value="ECO:0007669"/>
    <property type="project" value="UniProtKB-EC"/>
</dbReference>
<dbReference type="EC" id="4.2.1.75" evidence="2"/>
<protein>
    <submittedName>
        <fullName evidence="2">Uroporphyrinogen-III synthase</fullName>
        <ecNumber evidence="2">4.2.1.75</ecNumber>
    </submittedName>
</protein>
<sequence length="257" mass="26937">MTSLTLAGRRVLVTRAAHQAGKLSDALRQLGAEPVEVPVLEIRPPADFAPLNRALRSLDSYDWLIFTSANTVRALVERSAALGFWFEKIATPQVAAIGEATASAARDSGFTVALTPEEYVAESLIDALAGQAAGKKILLARAEIARDVIPDALHAAGATVDVVDAYRNVMPEAAPELLRHALKKGIDAATFTSSSSVTHLAEAARAAGLEFPFSGVRAISIGPITSRTLRDVGWVPAAEAAVLDIPGLVAAVESALR</sequence>
<gene>
    <name evidence="2" type="primary">hemD</name>
    <name evidence="2" type="ORF">SBA5_860005</name>
</gene>
<evidence type="ECO:0000313" key="3">
    <source>
        <dbReference type="Proteomes" id="UP000239735"/>
    </source>
</evidence>
<dbReference type="InterPro" id="IPR036108">
    <property type="entry name" value="4pyrrol_syn_uPrphyn_synt_sf"/>
</dbReference>
<feature type="domain" description="Tetrapyrrole biosynthesis uroporphyrinogen III synthase" evidence="1">
    <location>
        <begin position="22"/>
        <end position="249"/>
    </location>
</feature>
<keyword evidence="2" id="KW-0456">Lyase</keyword>
<organism evidence="2 3">
    <name type="scientific">Candidatus Sulfuritelmatomonas gaucii</name>
    <dbReference type="NCBI Taxonomy" id="2043161"/>
    <lineage>
        <taxon>Bacteria</taxon>
        <taxon>Pseudomonadati</taxon>
        <taxon>Acidobacteriota</taxon>
        <taxon>Terriglobia</taxon>
        <taxon>Terriglobales</taxon>
        <taxon>Acidobacteriaceae</taxon>
        <taxon>Candidatus Sulfuritelmatomonas</taxon>
    </lineage>
</organism>
<dbReference type="CDD" id="cd06578">
    <property type="entry name" value="HemD"/>
    <property type="match status" value="1"/>
</dbReference>
<accession>A0A2N9M6W8</accession>
<dbReference type="OrthoDB" id="9815856at2"/>
<dbReference type="InterPro" id="IPR039793">
    <property type="entry name" value="UROS/Hem4"/>
</dbReference>
<dbReference type="SUPFAM" id="SSF69618">
    <property type="entry name" value="HemD-like"/>
    <property type="match status" value="1"/>
</dbReference>
<evidence type="ECO:0000313" key="2">
    <source>
        <dbReference type="EMBL" id="SPE31214.1"/>
    </source>
</evidence>
<evidence type="ECO:0000259" key="1">
    <source>
        <dbReference type="Pfam" id="PF02602"/>
    </source>
</evidence>
<dbReference type="AlphaFoldDB" id="A0A2N9M6W8"/>